<evidence type="ECO:0000256" key="1">
    <source>
        <dbReference type="SAM" id="MobiDB-lite"/>
    </source>
</evidence>
<reference evidence="2 3" key="1">
    <citation type="submission" date="2021-06" db="EMBL/GenBank/DDBJ databases">
        <title>Actinoplanes lichenicola sp. nov., and Actinoplanes ovalisporus sp. nov., isolated from lichen in Thailand.</title>
        <authorList>
            <person name="Saeng-In P."/>
            <person name="Kanchanasin P."/>
            <person name="Yuki M."/>
            <person name="Kudo T."/>
            <person name="Ohkuma M."/>
            <person name="Phongsopitanun W."/>
            <person name="Tanasupawat S."/>
        </authorList>
    </citation>
    <scope>NUCLEOTIDE SEQUENCE [LARGE SCALE GENOMIC DNA]</scope>
    <source>
        <strain evidence="2 3">NBRC 110975</strain>
    </source>
</reference>
<proteinExistence type="predicted"/>
<dbReference type="EMBL" id="JAHKKG010000005">
    <property type="protein sequence ID" value="MBU2665168.1"/>
    <property type="molecule type" value="Genomic_DNA"/>
</dbReference>
<dbReference type="Proteomes" id="UP001519654">
    <property type="component" value="Unassembled WGS sequence"/>
</dbReference>
<comment type="caution">
    <text evidence="2">The sequence shown here is derived from an EMBL/GenBank/DDBJ whole genome shotgun (WGS) entry which is preliminary data.</text>
</comment>
<sequence length="50" mass="5359">MDAVTLTSELLAIDTTNRGDPDEPGTERPVDALEFGTRVLDRLLTTSSAP</sequence>
<accession>A0ABS5YP63</accession>
<evidence type="ECO:0000313" key="3">
    <source>
        <dbReference type="Proteomes" id="UP001519654"/>
    </source>
</evidence>
<protein>
    <submittedName>
        <fullName evidence="2">Uncharacterized protein</fullName>
    </submittedName>
</protein>
<dbReference type="RefSeq" id="WP_215788398.1">
    <property type="nucleotide sequence ID" value="NZ_JAHKKG010000005.1"/>
</dbReference>
<name>A0ABS5YP63_9ACTN</name>
<feature type="region of interest" description="Disordered" evidence="1">
    <location>
        <begin position="13"/>
        <end position="34"/>
    </location>
</feature>
<evidence type="ECO:0000313" key="2">
    <source>
        <dbReference type="EMBL" id="MBU2665168.1"/>
    </source>
</evidence>
<keyword evidence="3" id="KW-1185">Reference proteome</keyword>
<organism evidence="2 3">
    <name type="scientific">Paractinoplanes bogorensis</name>
    <dbReference type="NCBI Taxonomy" id="1610840"/>
    <lineage>
        <taxon>Bacteria</taxon>
        <taxon>Bacillati</taxon>
        <taxon>Actinomycetota</taxon>
        <taxon>Actinomycetes</taxon>
        <taxon>Micromonosporales</taxon>
        <taxon>Micromonosporaceae</taxon>
        <taxon>Paractinoplanes</taxon>
    </lineage>
</organism>
<feature type="compositionally biased region" description="Basic and acidic residues" evidence="1">
    <location>
        <begin position="17"/>
        <end position="31"/>
    </location>
</feature>
<gene>
    <name evidence="2" type="ORF">KOI35_16825</name>
</gene>